<sequence length="348" mass="40006">MISVKAFFENVTVRRFSVLLLMVLLLYFLRGMLNLILLLFLVTYVMDRLQQLVTRQVNRLFPVNYKVVVIFLYLLATLGFVIGASNYLPQIITQMKQLSGVLITFVQSNLNSETSFVNELPFNMAEFLQKLDVQAYANHMLTYLLKFSKWVETILFVILLSFFFLLQKESTKKFTAKFRDSKIGWIYNELSYFGDRFLVSFGKVIEAQLIIAVFNTIFTTLGLWALGFPYLFALSIMILLLSLIPVAGVIISLVPLGLIAFDIGGIKMVVYILVMIMIIHALESYFLNPRLMSAKTELPMFYTFIILIFSQHYFGTWGLIIGIPAFVFVLDLLEVNQISKEEKALSKR</sequence>
<dbReference type="PATRIC" id="fig|1126833.4.peg.5238"/>
<dbReference type="Proteomes" id="UP000032633">
    <property type="component" value="Chromosome"/>
</dbReference>
<evidence type="ECO:0000256" key="3">
    <source>
        <dbReference type="ARBA" id="ARBA00022692"/>
    </source>
</evidence>
<dbReference type="GO" id="GO:0055085">
    <property type="term" value="P:transmembrane transport"/>
    <property type="evidence" value="ECO:0007669"/>
    <property type="project" value="TreeGrafter"/>
</dbReference>
<dbReference type="STRING" id="1126833.VN24_23820"/>
<evidence type="ECO:0000256" key="6">
    <source>
        <dbReference type="SAM" id="Phobius"/>
    </source>
</evidence>
<evidence type="ECO:0000313" key="8">
    <source>
        <dbReference type="Proteomes" id="UP000032633"/>
    </source>
</evidence>
<dbReference type="PANTHER" id="PTHR21716:SF62">
    <property type="entry name" value="TRANSPORT PROTEIN YDBI-RELATED"/>
    <property type="match status" value="1"/>
</dbReference>
<reference evidence="7 8" key="1">
    <citation type="journal article" date="2015" name="J. Biotechnol.">
        <title>Complete genome sequence of Paenibacillus beijingensis 7188(T) (=DSM 24997(T)), a novel rhizobacterium from jujube garden soil.</title>
        <authorList>
            <person name="Kwak Y."/>
            <person name="Shin J.H."/>
        </authorList>
    </citation>
    <scope>NUCLEOTIDE SEQUENCE [LARGE SCALE GENOMIC DNA]</scope>
    <source>
        <strain evidence="7 8">DSM 24997</strain>
    </source>
</reference>
<keyword evidence="4 6" id="KW-1133">Transmembrane helix</keyword>
<keyword evidence="3 6" id="KW-0812">Transmembrane</keyword>
<reference evidence="8" key="2">
    <citation type="submission" date="2015-03" db="EMBL/GenBank/DDBJ databases">
        <title>Genome sequence of Paenibacillus beijingensis strain DSM 24997T.</title>
        <authorList>
            <person name="Kwak Y."/>
            <person name="Shin J.-H."/>
        </authorList>
    </citation>
    <scope>NUCLEOTIDE SEQUENCE [LARGE SCALE GENOMIC DNA]</scope>
    <source>
        <strain evidence="8">DSM 24997</strain>
    </source>
</reference>
<gene>
    <name evidence="7" type="ORF">VN24_23820</name>
</gene>
<organism evidence="7 8">
    <name type="scientific">Paenibacillus beijingensis</name>
    <dbReference type="NCBI Taxonomy" id="1126833"/>
    <lineage>
        <taxon>Bacteria</taxon>
        <taxon>Bacillati</taxon>
        <taxon>Bacillota</taxon>
        <taxon>Bacilli</taxon>
        <taxon>Bacillales</taxon>
        <taxon>Paenibacillaceae</taxon>
        <taxon>Paenibacillus</taxon>
    </lineage>
</organism>
<evidence type="ECO:0000256" key="4">
    <source>
        <dbReference type="ARBA" id="ARBA00022989"/>
    </source>
</evidence>
<comment type="subcellular location">
    <subcellularLocation>
        <location evidence="1">Membrane</location>
        <topology evidence="1">Multi-pass membrane protein</topology>
    </subcellularLocation>
</comment>
<accession>A0A0D5NQ14</accession>
<protein>
    <submittedName>
        <fullName evidence="7">Membrane protein</fullName>
    </submittedName>
</protein>
<keyword evidence="8" id="KW-1185">Reference proteome</keyword>
<dbReference type="EMBL" id="CP011058">
    <property type="protein sequence ID" value="AJY77023.1"/>
    <property type="molecule type" value="Genomic_DNA"/>
</dbReference>
<dbReference type="AlphaFoldDB" id="A0A0D5NQ14"/>
<proteinExistence type="inferred from homology"/>
<feature type="transmembrane region" description="Helical" evidence="6">
    <location>
        <begin position="300"/>
        <end position="333"/>
    </location>
</feature>
<dbReference type="GO" id="GO:0016020">
    <property type="term" value="C:membrane"/>
    <property type="evidence" value="ECO:0007669"/>
    <property type="project" value="UniProtKB-SubCell"/>
</dbReference>
<name>A0A0D5NQ14_9BACL</name>
<dbReference type="PANTHER" id="PTHR21716">
    <property type="entry name" value="TRANSMEMBRANE PROTEIN"/>
    <property type="match status" value="1"/>
</dbReference>
<keyword evidence="5 6" id="KW-0472">Membrane</keyword>
<feature type="transmembrane region" description="Helical" evidence="6">
    <location>
        <begin position="20"/>
        <end position="46"/>
    </location>
</feature>
<feature type="transmembrane region" description="Helical" evidence="6">
    <location>
        <begin position="232"/>
        <end position="261"/>
    </location>
</feature>
<evidence type="ECO:0000256" key="2">
    <source>
        <dbReference type="ARBA" id="ARBA00009773"/>
    </source>
</evidence>
<dbReference type="Pfam" id="PF01594">
    <property type="entry name" value="AI-2E_transport"/>
    <property type="match status" value="1"/>
</dbReference>
<evidence type="ECO:0000313" key="7">
    <source>
        <dbReference type="EMBL" id="AJY77023.1"/>
    </source>
</evidence>
<dbReference type="HOGENOM" id="CLU_053149_0_0_9"/>
<feature type="transmembrane region" description="Helical" evidence="6">
    <location>
        <begin position="204"/>
        <end position="226"/>
    </location>
</feature>
<comment type="similarity">
    <text evidence="2">Belongs to the autoinducer-2 exporter (AI-2E) (TC 2.A.86) family.</text>
</comment>
<dbReference type="OrthoDB" id="9772136at2"/>
<feature type="transmembrane region" description="Helical" evidence="6">
    <location>
        <begin position="268"/>
        <end position="288"/>
    </location>
</feature>
<evidence type="ECO:0000256" key="1">
    <source>
        <dbReference type="ARBA" id="ARBA00004141"/>
    </source>
</evidence>
<dbReference type="InterPro" id="IPR002549">
    <property type="entry name" value="AI-2E-like"/>
</dbReference>
<dbReference type="KEGG" id="pbj:VN24_23820"/>
<dbReference type="RefSeq" id="WP_045672448.1">
    <property type="nucleotide sequence ID" value="NZ_CP011058.1"/>
</dbReference>
<feature type="transmembrane region" description="Helical" evidence="6">
    <location>
        <begin position="67"/>
        <end position="88"/>
    </location>
</feature>
<evidence type="ECO:0000256" key="5">
    <source>
        <dbReference type="ARBA" id="ARBA00023136"/>
    </source>
</evidence>
<feature type="transmembrane region" description="Helical" evidence="6">
    <location>
        <begin position="147"/>
        <end position="166"/>
    </location>
</feature>